<protein>
    <submittedName>
        <fullName evidence="1">Unnamed protein product</fullName>
    </submittedName>
</protein>
<comment type="caution">
    <text evidence="1">The sequence shown here is derived from an EMBL/GenBank/DDBJ whole genome shotgun (WGS) entry which is preliminary data.</text>
</comment>
<name>A0A9W6YAH7_9STRA</name>
<proteinExistence type="predicted"/>
<organism evidence="1 2">
    <name type="scientific">Phytophthora fragariaefolia</name>
    <dbReference type="NCBI Taxonomy" id="1490495"/>
    <lineage>
        <taxon>Eukaryota</taxon>
        <taxon>Sar</taxon>
        <taxon>Stramenopiles</taxon>
        <taxon>Oomycota</taxon>
        <taxon>Peronosporomycetes</taxon>
        <taxon>Peronosporales</taxon>
        <taxon>Peronosporaceae</taxon>
        <taxon>Phytophthora</taxon>
    </lineage>
</organism>
<accession>A0A9W6YAH7</accession>
<dbReference type="EMBL" id="BSXT01004378">
    <property type="protein sequence ID" value="GMF57630.1"/>
    <property type="molecule type" value="Genomic_DNA"/>
</dbReference>
<evidence type="ECO:0000313" key="2">
    <source>
        <dbReference type="Proteomes" id="UP001165121"/>
    </source>
</evidence>
<dbReference type="AlphaFoldDB" id="A0A9W6YAH7"/>
<keyword evidence="2" id="KW-1185">Reference proteome</keyword>
<reference evidence="1" key="1">
    <citation type="submission" date="2023-04" db="EMBL/GenBank/DDBJ databases">
        <title>Phytophthora fragariaefolia NBRC 109709.</title>
        <authorList>
            <person name="Ichikawa N."/>
            <person name="Sato H."/>
            <person name="Tonouchi N."/>
        </authorList>
    </citation>
    <scope>NUCLEOTIDE SEQUENCE</scope>
    <source>
        <strain evidence="1">NBRC 109709</strain>
    </source>
</reference>
<evidence type="ECO:0000313" key="1">
    <source>
        <dbReference type="EMBL" id="GMF57630.1"/>
    </source>
</evidence>
<gene>
    <name evidence="1" type="ORF">Pfra01_002463000</name>
</gene>
<dbReference type="OrthoDB" id="10655962at2759"/>
<sequence length="98" mass="11341">MPDCRSRIGVISFKPTADELLDEDPSADRTALIRRTKALPQRVVMEASRDESQNKIPPIPKLVFTLWDEYNPVLERYCQDNVLQSRSRDTQTVKTHNK</sequence>
<dbReference type="Proteomes" id="UP001165121">
    <property type="component" value="Unassembled WGS sequence"/>
</dbReference>